<evidence type="ECO:0000313" key="2">
    <source>
        <dbReference type="Proteomes" id="UP001152531"/>
    </source>
</evidence>
<name>A0ACA9Y7R6_9ASCO</name>
<proteinExistence type="predicted"/>
<reference evidence="1" key="1">
    <citation type="submission" date="2022-06" db="EMBL/GenBank/DDBJ databases">
        <authorList>
            <person name="Legras J.-L."/>
            <person name="Devillers H."/>
            <person name="Grondin C."/>
        </authorList>
    </citation>
    <scope>NUCLEOTIDE SEQUENCE</scope>
    <source>
        <strain evidence="1">CLIB 1444</strain>
    </source>
</reference>
<gene>
    <name evidence="1" type="ORF">CLIB1444_05S02564</name>
</gene>
<dbReference type="EMBL" id="CALSDN010000005">
    <property type="protein sequence ID" value="CAH6721054.1"/>
    <property type="molecule type" value="Genomic_DNA"/>
</dbReference>
<dbReference type="Proteomes" id="UP001152531">
    <property type="component" value="Unassembled WGS sequence"/>
</dbReference>
<accession>A0ACA9Y7R6</accession>
<comment type="caution">
    <text evidence="1">The sequence shown here is derived from an EMBL/GenBank/DDBJ whole genome shotgun (WGS) entry which is preliminary data.</text>
</comment>
<sequence length="140" mass="16018">MKIEEFIESSNDLLEAFPSTTISITYANDAKKYKNDKYLNSVKIKCYEPKSGKCLKFKTNKAKELSRLLIFLGPKSISVKRKREEEEDTEESKKFKTEVPGMASIMSNKKFENDTEINDTVNPEPPASGDKKKKKKKGKK</sequence>
<keyword evidence="2" id="KW-1185">Reference proteome</keyword>
<protein>
    <submittedName>
        <fullName evidence="1">Signal recognition particle subunit Srp21p</fullName>
    </submittedName>
</protein>
<organism evidence="1 2">
    <name type="scientific">[Candida] jaroonii</name>
    <dbReference type="NCBI Taxonomy" id="467808"/>
    <lineage>
        <taxon>Eukaryota</taxon>
        <taxon>Fungi</taxon>
        <taxon>Dikarya</taxon>
        <taxon>Ascomycota</taxon>
        <taxon>Saccharomycotina</taxon>
        <taxon>Pichiomycetes</taxon>
        <taxon>Debaryomycetaceae</taxon>
        <taxon>Yamadazyma</taxon>
    </lineage>
</organism>
<evidence type="ECO:0000313" key="1">
    <source>
        <dbReference type="EMBL" id="CAH6721054.1"/>
    </source>
</evidence>